<feature type="binding site" evidence="3">
    <location>
        <position position="633"/>
    </location>
    <ligand>
        <name>[4Fe-4S] cluster</name>
        <dbReference type="ChEBI" id="CHEBI:49883"/>
        <label>2</label>
    </ligand>
</feature>
<dbReference type="CDD" id="cd02008">
    <property type="entry name" value="TPP_IOR_alpha"/>
    <property type="match status" value="1"/>
</dbReference>
<feature type="binding site" evidence="3">
    <location>
        <position position="662"/>
    </location>
    <ligand>
        <name>[4Fe-4S] cluster</name>
        <dbReference type="ChEBI" id="CHEBI:49883"/>
        <label>2</label>
    </ligand>
</feature>
<dbReference type="KEGG" id="taz:TREAZ_1329"/>
<dbReference type="GO" id="GO:0044281">
    <property type="term" value="P:small molecule metabolic process"/>
    <property type="evidence" value="ECO:0007669"/>
    <property type="project" value="UniProtKB-ARBA"/>
</dbReference>
<organism evidence="5 6">
    <name type="scientific">Leadbettera azotonutricia (strain ATCC BAA-888 / DSM 13862 / ZAS-9)</name>
    <name type="common">Treponema azotonutricium</name>
    <dbReference type="NCBI Taxonomy" id="545695"/>
    <lineage>
        <taxon>Bacteria</taxon>
        <taxon>Pseudomonadati</taxon>
        <taxon>Spirochaetota</taxon>
        <taxon>Spirochaetia</taxon>
        <taxon>Spirochaetales</taxon>
        <taxon>Breznakiellaceae</taxon>
        <taxon>Leadbettera</taxon>
    </lineage>
</organism>
<feature type="binding site" evidence="3">
    <location>
        <position position="627"/>
    </location>
    <ligand>
        <name>[4Fe-4S] cluster</name>
        <dbReference type="ChEBI" id="CHEBI:49883"/>
        <label>1</label>
    </ligand>
</feature>
<dbReference type="RefSeq" id="WP_015710671.1">
    <property type="nucleotide sequence ID" value="NC_015577.1"/>
</dbReference>
<keyword evidence="3" id="KW-0408">Iron</keyword>
<dbReference type="SUPFAM" id="SSF52518">
    <property type="entry name" value="Thiamin diphosphate-binding fold (THDP-binding)"/>
    <property type="match status" value="2"/>
</dbReference>
<dbReference type="AlphaFoldDB" id="F5YFX8"/>
<gene>
    <name evidence="5" type="ordered locus">TREAZ_1329</name>
</gene>
<dbReference type="PIRSF" id="PIRSF006439">
    <property type="entry name" value="Indolepyruvate_ferr_oxidored"/>
    <property type="match status" value="1"/>
</dbReference>
<dbReference type="Gene3D" id="3.40.50.970">
    <property type="match status" value="2"/>
</dbReference>
<dbReference type="CDD" id="cd07034">
    <property type="entry name" value="TPP_PYR_PFOR_IOR-alpha_like"/>
    <property type="match status" value="1"/>
</dbReference>
<evidence type="ECO:0000256" key="2">
    <source>
        <dbReference type="ARBA" id="ARBA00023002"/>
    </source>
</evidence>
<dbReference type="STRING" id="545695.TREAZ_1329"/>
<dbReference type="HOGENOM" id="CLU_017727_0_0_12"/>
<feature type="binding site" evidence="3">
    <location>
        <position position="659"/>
    </location>
    <ligand>
        <name>[4Fe-4S] cluster</name>
        <dbReference type="ChEBI" id="CHEBI:49883"/>
        <label>2</label>
    </ligand>
</feature>
<evidence type="ECO:0000256" key="3">
    <source>
        <dbReference type="PIRSR" id="PIRSR006439-50"/>
    </source>
</evidence>
<accession>F5YFX8</accession>
<keyword evidence="3" id="KW-0004">4Fe-4S</keyword>
<dbReference type="PANTHER" id="PTHR43710:SF7">
    <property type="entry name" value="INDOLEPYRUVATE OXIDOREDUCTASE SUBUNIT IORA"/>
    <property type="match status" value="1"/>
</dbReference>
<dbReference type="GO" id="GO:0046872">
    <property type="term" value="F:metal ion binding"/>
    <property type="evidence" value="ECO:0007669"/>
    <property type="project" value="UniProtKB-KW"/>
</dbReference>
<sequence length="676" mass="70864">MKKLLMGNEAIALGALRAGVSIVTGYPGTPSTEILETIAREAKVSGSRASRAYIEWSVNEKAALELAAGAACSGARVLVTMKQVGLNVASDPLMSLNYLGVSGGMVVAVADDPGPISSQTEQDTRRFGLYAKIPVFDPSTPEEAYLMIADAYNWSERYGRPVILRPTTRVCHSYASVEILPDLPQKPPAGFDKAEGRWVIFPNLSYRSHIKIEEGLVKMGEGFSAYFGNQLIGDKAPAEEGDDPVQAPTLGIATGGVSYAYAMEFLDPLPPQAKLLKVGTFPFPASLALKFLNGLDEVLVVEELDPVIEDELVRLCGINQLKITIRGKRSGDMPNAGENALASVGEKIESFLKRKIWVNISDLDKEELPETTLSASGLSPAFASLSEVPPAALAAAAAAAAVASGPPPPEAPPLPVRPPVLCAGCPHRGSFFAVKEAVRKYAKGRKAVFSGDIGCYTLGNAQPLDMVDTCLCMGAGITMAQGINRAEALKGNSDSLNFAFIGDSTFFHTGIPGIVNAVYNKADIIIVVLDNFTTAMTGNQPHPGMGRNVLGADAEKISIPAVISALGVKAIEKVNPFDIKTADLAVKSLIEKSGVRAIVFEGPCIAVSKSVSPCIVDTAKCTGCQSCIKKLGCPAISIQPVSAGAKLKALIDPVLCTGCGICKEICAFGAIGGAAL</sequence>
<dbReference type="InterPro" id="IPR045025">
    <property type="entry name" value="HACL1-like"/>
</dbReference>
<feature type="binding site" evidence="3">
    <location>
        <position position="666"/>
    </location>
    <ligand>
        <name>[4Fe-4S] cluster</name>
        <dbReference type="ChEBI" id="CHEBI:49883"/>
        <label>1</label>
    </ligand>
</feature>
<feature type="binding site" evidence="3">
    <location>
        <position position="624"/>
    </location>
    <ligand>
        <name>[4Fe-4S] cluster</name>
        <dbReference type="ChEBI" id="CHEBI:49883"/>
        <label>1</label>
    </ligand>
</feature>
<dbReference type="Pfam" id="PF01855">
    <property type="entry name" value="POR_N"/>
    <property type="match status" value="1"/>
</dbReference>
<feature type="binding site" evidence="3">
    <location>
        <position position="621"/>
    </location>
    <ligand>
        <name>[4Fe-4S] cluster</name>
        <dbReference type="ChEBI" id="CHEBI:49883"/>
        <label>1</label>
    </ligand>
</feature>
<evidence type="ECO:0000256" key="1">
    <source>
        <dbReference type="ARBA" id="ARBA00022723"/>
    </source>
</evidence>
<dbReference type="SUPFAM" id="SSF54862">
    <property type="entry name" value="4Fe-4S ferredoxins"/>
    <property type="match status" value="1"/>
</dbReference>
<keyword evidence="6" id="KW-1185">Reference proteome</keyword>
<dbReference type="InterPro" id="IPR017896">
    <property type="entry name" value="4Fe4S_Fe-S-bd"/>
</dbReference>
<evidence type="ECO:0000313" key="6">
    <source>
        <dbReference type="Proteomes" id="UP000009222"/>
    </source>
</evidence>
<dbReference type="GO" id="GO:0043805">
    <property type="term" value="F:indolepyruvate ferredoxin oxidoreductase activity"/>
    <property type="evidence" value="ECO:0007669"/>
    <property type="project" value="UniProtKB-EC"/>
</dbReference>
<reference evidence="6" key="1">
    <citation type="submission" date="2009-12" db="EMBL/GenBank/DDBJ databases">
        <title>Complete sequence of Treponema azotonutricium strain ZAS-9.</title>
        <authorList>
            <person name="Tetu S.G."/>
            <person name="Matson E."/>
            <person name="Ren Q."/>
            <person name="Seshadri R."/>
            <person name="Elbourne L."/>
            <person name="Hassan K.A."/>
            <person name="Durkin A."/>
            <person name="Radune D."/>
            <person name="Mohamoud Y."/>
            <person name="Shay R."/>
            <person name="Jin S."/>
            <person name="Zhang X."/>
            <person name="Lucey K."/>
            <person name="Ballor N.R."/>
            <person name="Ottesen E."/>
            <person name="Rosenthal R."/>
            <person name="Allen A."/>
            <person name="Leadbetter J.R."/>
            <person name="Paulsen I.T."/>
        </authorList>
    </citation>
    <scope>NUCLEOTIDE SEQUENCE [LARGE SCALE GENOMIC DNA]</scope>
    <source>
        <strain evidence="6">ATCC BAA-888 / DSM 13862 / ZAS-9</strain>
    </source>
</reference>
<dbReference type="InParanoid" id="F5YFX8"/>
<dbReference type="eggNOG" id="COG4231">
    <property type="taxonomic scope" value="Bacteria"/>
</dbReference>
<dbReference type="InterPro" id="IPR029061">
    <property type="entry name" value="THDP-binding"/>
</dbReference>
<proteinExistence type="predicted"/>
<dbReference type="InterPro" id="IPR017721">
    <property type="entry name" value="IorA"/>
</dbReference>
<dbReference type="PROSITE" id="PS51379">
    <property type="entry name" value="4FE4S_FER_2"/>
    <property type="match status" value="2"/>
</dbReference>
<dbReference type="Proteomes" id="UP000009222">
    <property type="component" value="Chromosome"/>
</dbReference>
<protein>
    <submittedName>
        <fullName evidence="5">Indolepyruvate oxidoreductase subunit IorA (IOR)(Indolepyruvate ferredoxin oxidoreductase subunit alpha)</fullName>
        <ecNumber evidence="5">1.2.7.8</ecNumber>
    </submittedName>
</protein>
<dbReference type="PANTHER" id="PTHR43710">
    <property type="entry name" value="2-HYDROXYACYL-COA LYASE"/>
    <property type="match status" value="1"/>
</dbReference>
<keyword evidence="3" id="KW-0411">Iron-sulfur</keyword>
<dbReference type="Pfam" id="PF02775">
    <property type="entry name" value="TPP_enzyme_C"/>
    <property type="match status" value="1"/>
</dbReference>
<comment type="cofactor">
    <cofactor evidence="3">
        <name>[4Fe-4S] cluster</name>
        <dbReference type="ChEBI" id="CHEBI:49883"/>
    </cofactor>
    <text evidence="3">Binds 2 [4Fe-4S] clusters. In this family the first cluster has a non-standard and varying [4Fe-4S] binding motif CX(2)CX(2)CX(4-5)CP.</text>
</comment>
<dbReference type="InterPro" id="IPR002880">
    <property type="entry name" value="Pyrv_Fd/Flavodoxin_OxRdtase_N"/>
</dbReference>
<dbReference type="GO" id="GO:0051539">
    <property type="term" value="F:4 iron, 4 sulfur cluster binding"/>
    <property type="evidence" value="ECO:0007669"/>
    <property type="project" value="UniProtKB-KW"/>
</dbReference>
<dbReference type="InterPro" id="IPR011766">
    <property type="entry name" value="TPP_enzyme_TPP-bd"/>
</dbReference>
<reference evidence="5 6" key="2">
    <citation type="journal article" date="2011" name="ISME J.">
        <title>RNA-seq reveals cooperative metabolic interactions between two termite-gut spirochete species in co-culture.</title>
        <authorList>
            <person name="Rosenthal A.Z."/>
            <person name="Matson E.G."/>
            <person name="Eldar A."/>
            <person name="Leadbetter J.R."/>
        </authorList>
    </citation>
    <scope>NUCLEOTIDE SEQUENCE [LARGE SCALE GENOMIC DNA]</scope>
    <source>
        <strain evidence="6">ATCC BAA-888 / DSM 13862 / ZAS-9</strain>
    </source>
</reference>
<name>F5YFX8_LEAAZ</name>
<dbReference type="EC" id="1.2.7.8" evidence="5"/>
<evidence type="ECO:0000259" key="4">
    <source>
        <dbReference type="PROSITE" id="PS51379"/>
    </source>
</evidence>
<feature type="domain" description="4Fe-4S ferredoxin-type" evidence="4">
    <location>
        <begin position="612"/>
        <end position="643"/>
    </location>
</feature>
<dbReference type="Gene3D" id="3.30.70.20">
    <property type="match status" value="1"/>
</dbReference>
<feature type="binding site" evidence="3">
    <location>
        <position position="656"/>
    </location>
    <ligand>
        <name>[4Fe-4S] cluster</name>
        <dbReference type="ChEBI" id="CHEBI:49883"/>
        <label>2</label>
    </ligand>
</feature>
<keyword evidence="1 3" id="KW-0479">Metal-binding</keyword>
<evidence type="ECO:0000313" key="5">
    <source>
        <dbReference type="EMBL" id="AEF82382.1"/>
    </source>
</evidence>
<dbReference type="EMBL" id="CP001841">
    <property type="protein sequence ID" value="AEF82382.1"/>
    <property type="molecule type" value="Genomic_DNA"/>
</dbReference>
<feature type="domain" description="4Fe-4S ferredoxin-type" evidence="4">
    <location>
        <begin position="647"/>
        <end position="676"/>
    </location>
</feature>
<keyword evidence="5" id="KW-0670">Pyruvate</keyword>
<dbReference type="GO" id="GO:0030976">
    <property type="term" value="F:thiamine pyrophosphate binding"/>
    <property type="evidence" value="ECO:0007669"/>
    <property type="project" value="InterPro"/>
</dbReference>
<dbReference type="FunFam" id="3.40.50.970:FF:000039">
    <property type="entry name" value="Indolepyruvate oxidoreductase subunit IorA"/>
    <property type="match status" value="1"/>
</dbReference>
<keyword evidence="2 5" id="KW-0560">Oxidoreductase</keyword>